<dbReference type="PANTHER" id="PTHR43776:SF7">
    <property type="entry name" value="D,D-DIPEPTIDE TRANSPORT ATP-BINDING PROTEIN DDPF-RELATED"/>
    <property type="match status" value="1"/>
</dbReference>
<dbReference type="GO" id="GO:0005524">
    <property type="term" value="F:ATP binding"/>
    <property type="evidence" value="ECO:0007669"/>
    <property type="project" value="UniProtKB-KW"/>
</dbReference>
<dbReference type="Pfam" id="PF00005">
    <property type="entry name" value="ABC_tran"/>
    <property type="match status" value="1"/>
</dbReference>
<dbReference type="Gene3D" id="3.40.50.300">
    <property type="entry name" value="P-loop containing nucleotide triphosphate hydrolases"/>
    <property type="match status" value="1"/>
</dbReference>
<dbReference type="InterPro" id="IPR003593">
    <property type="entry name" value="AAA+_ATPase"/>
</dbReference>
<dbReference type="EMBL" id="FNHB01000002">
    <property type="protein sequence ID" value="SDM14975.1"/>
    <property type="molecule type" value="Genomic_DNA"/>
</dbReference>
<dbReference type="AlphaFoldDB" id="A0A1G9QXK8"/>
<dbReference type="InterPro" id="IPR003439">
    <property type="entry name" value="ABC_transporter-like_ATP-bd"/>
</dbReference>
<gene>
    <name evidence="6" type="ORF">SAMN04488502_102319</name>
</gene>
<keyword evidence="4 6" id="KW-0067">ATP-binding</keyword>
<dbReference type="SMART" id="SM00382">
    <property type="entry name" value="AAA"/>
    <property type="match status" value="1"/>
</dbReference>
<keyword evidence="2" id="KW-0813">Transport</keyword>
<organism evidence="6 7">
    <name type="scientific">Dendrosporobacter quercicolus</name>
    <dbReference type="NCBI Taxonomy" id="146817"/>
    <lineage>
        <taxon>Bacteria</taxon>
        <taxon>Bacillati</taxon>
        <taxon>Bacillota</taxon>
        <taxon>Negativicutes</taxon>
        <taxon>Selenomonadales</taxon>
        <taxon>Sporomusaceae</taxon>
        <taxon>Dendrosporobacter</taxon>
    </lineage>
</organism>
<dbReference type="Proteomes" id="UP000214880">
    <property type="component" value="Unassembled WGS sequence"/>
</dbReference>
<protein>
    <submittedName>
        <fullName evidence="6">Peptide/nickel transport system ATP-binding protein</fullName>
    </submittedName>
</protein>
<name>A0A1G9QXK8_9FIRM</name>
<dbReference type="InterPro" id="IPR050319">
    <property type="entry name" value="ABC_transp_ATP-bind"/>
</dbReference>
<accession>A0A1G9QXK8</accession>
<proteinExistence type="inferred from homology"/>
<dbReference type="InterPro" id="IPR017871">
    <property type="entry name" value="ABC_transporter-like_CS"/>
</dbReference>
<comment type="similarity">
    <text evidence="1">Belongs to the ABC transporter superfamily.</text>
</comment>
<dbReference type="STRING" id="146817.SAMN04488502_102319"/>
<dbReference type="GO" id="GO:0016887">
    <property type="term" value="F:ATP hydrolysis activity"/>
    <property type="evidence" value="ECO:0007669"/>
    <property type="project" value="InterPro"/>
</dbReference>
<evidence type="ECO:0000259" key="5">
    <source>
        <dbReference type="PROSITE" id="PS50893"/>
    </source>
</evidence>
<keyword evidence="3" id="KW-0547">Nucleotide-binding</keyword>
<evidence type="ECO:0000256" key="2">
    <source>
        <dbReference type="ARBA" id="ARBA00022448"/>
    </source>
</evidence>
<evidence type="ECO:0000313" key="6">
    <source>
        <dbReference type="EMBL" id="SDM14975.1"/>
    </source>
</evidence>
<reference evidence="6 7" key="1">
    <citation type="submission" date="2016-10" db="EMBL/GenBank/DDBJ databases">
        <authorList>
            <person name="de Groot N.N."/>
        </authorList>
    </citation>
    <scope>NUCLEOTIDE SEQUENCE [LARGE SCALE GENOMIC DNA]</scope>
    <source>
        <strain evidence="6 7">DSM 1736</strain>
    </source>
</reference>
<evidence type="ECO:0000313" key="7">
    <source>
        <dbReference type="Proteomes" id="UP000214880"/>
    </source>
</evidence>
<dbReference type="SUPFAM" id="SSF52540">
    <property type="entry name" value="P-loop containing nucleoside triphosphate hydrolases"/>
    <property type="match status" value="1"/>
</dbReference>
<dbReference type="RefSeq" id="WP_217636858.1">
    <property type="nucleotide sequence ID" value="NZ_FNHB01000002.1"/>
</dbReference>
<dbReference type="InterPro" id="IPR027417">
    <property type="entry name" value="P-loop_NTPase"/>
</dbReference>
<sequence length="267" mass="29591">MPLQQTVEASPEVLRVKDVWKTYHGGHQAVRGISLTIRRGECLGLVGESGSGKSTLARCLLTLERMDRGEIWLNGRPLHNLKPAELRQARREMQVVFQNPAASFNSKLTILDSLLEPIRAQRKGCPGFLGNPGANERAIAGALLAKVHLPASYLNRYPSELSGGQKQRAAIARAISVEPSLIVLDEPTASLDVSIQARVLNLLKDLQEELGLSYLFISHDLSAVNFMSHRLMVMQYGQMVDHCEGKDLFAVERHSYTKQLLKLFTAN</sequence>
<dbReference type="CDD" id="cd03257">
    <property type="entry name" value="ABC_NikE_OppD_transporters"/>
    <property type="match status" value="1"/>
</dbReference>
<keyword evidence="7" id="KW-1185">Reference proteome</keyword>
<dbReference type="GO" id="GO:0055085">
    <property type="term" value="P:transmembrane transport"/>
    <property type="evidence" value="ECO:0007669"/>
    <property type="project" value="UniProtKB-ARBA"/>
</dbReference>
<evidence type="ECO:0000256" key="4">
    <source>
        <dbReference type="ARBA" id="ARBA00022840"/>
    </source>
</evidence>
<dbReference type="PANTHER" id="PTHR43776">
    <property type="entry name" value="TRANSPORT ATP-BINDING PROTEIN"/>
    <property type="match status" value="1"/>
</dbReference>
<dbReference type="PROSITE" id="PS50893">
    <property type="entry name" value="ABC_TRANSPORTER_2"/>
    <property type="match status" value="1"/>
</dbReference>
<evidence type="ECO:0000256" key="1">
    <source>
        <dbReference type="ARBA" id="ARBA00005417"/>
    </source>
</evidence>
<feature type="domain" description="ABC transporter" evidence="5">
    <location>
        <begin position="14"/>
        <end position="261"/>
    </location>
</feature>
<dbReference type="PROSITE" id="PS00211">
    <property type="entry name" value="ABC_TRANSPORTER_1"/>
    <property type="match status" value="1"/>
</dbReference>
<evidence type="ECO:0000256" key="3">
    <source>
        <dbReference type="ARBA" id="ARBA00022741"/>
    </source>
</evidence>